<comment type="caution">
    <text evidence="2">The sequence shown here is derived from an EMBL/GenBank/DDBJ whole genome shotgun (WGS) entry which is preliminary data.</text>
</comment>
<name>A0A1Y2EEN6_9PEZI</name>
<dbReference type="AlphaFoldDB" id="A0A1Y2EEN6"/>
<feature type="region of interest" description="Disordered" evidence="1">
    <location>
        <begin position="325"/>
        <end position="362"/>
    </location>
</feature>
<keyword evidence="3" id="KW-1185">Reference proteome</keyword>
<evidence type="ECO:0000256" key="1">
    <source>
        <dbReference type="SAM" id="MobiDB-lite"/>
    </source>
</evidence>
<proteinExistence type="predicted"/>
<evidence type="ECO:0000313" key="2">
    <source>
        <dbReference type="EMBL" id="ORY69867.1"/>
    </source>
</evidence>
<gene>
    <name evidence="2" type="ORF">BCR38DRAFT_405534</name>
</gene>
<evidence type="ECO:0000313" key="3">
    <source>
        <dbReference type="Proteomes" id="UP000193689"/>
    </source>
</evidence>
<feature type="compositionally biased region" description="Polar residues" evidence="1">
    <location>
        <begin position="325"/>
        <end position="344"/>
    </location>
</feature>
<dbReference type="Proteomes" id="UP000193689">
    <property type="component" value="Unassembled WGS sequence"/>
</dbReference>
<accession>A0A1Y2EEN6</accession>
<feature type="compositionally biased region" description="Basic and acidic residues" evidence="1">
    <location>
        <begin position="146"/>
        <end position="162"/>
    </location>
</feature>
<reference evidence="2 3" key="1">
    <citation type="submission" date="2016-07" db="EMBL/GenBank/DDBJ databases">
        <title>Pervasive Adenine N6-methylation of Active Genes in Fungi.</title>
        <authorList>
            <consortium name="DOE Joint Genome Institute"/>
            <person name="Mondo S.J."/>
            <person name="Dannebaum R.O."/>
            <person name="Kuo R.C."/>
            <person name="Labutti K."/>
            <person name="Haridas S."/>
            <person name="Kuo A."/>
            <person name="Salamov A."/>
            <person name="Ahrendt S.R."/>
            <person name="Lipzen A."/>
            <person name="Sullivan W."/>
            <person name="Andreopoulos W.B."/>
            <person name="Clum A."/>
            <person name="Lindquist E."/>
            <person name="Daum C."/>
            <person name="Ramamoorthy G.K."/>
            <person name="Gryganskyi A."/>
            <person name="Culley D."/>
            <person name="Magnuson J.K."/>
            <person name="James T.Y."/>
            <person name="O'Malley M.A."/>
            <person name="Stajich J.E."/>
            <person name="Spatafora J.W."/>
            <person name="Visel A."/>
            <person name="Grigoriev I.V."/>
        </authorList>
    </citation>
    <scope>NUCLEOTIDE SEQUENCE [LARGE SCALE GENOMIC DNA]</scope>
    <source>
        <strain evidence="2 3">CBS 129021</strain>
    </source>
</reference>
<protein>
    <submittedName>
        <fullName evidence="2">Uncharacterized protein</fullName>
    </submittedName>
</protein>
<dbReference type="EMBL" id="MCFJ01000002">
    <property type="protein sequence ID" value="ORY69867.1"/>
    <property type="molecule type" value="Genomic_DNA"/>
</dbReference>
<dbReference type="GeneID" id="63774180"/>
<organism evidence="2 3">
    <name type="scientific">Pseudomassariella vexata</name>
    <dbReference type="NCBI Taxonomy" id="1141098"/>
    <lineage>
        <taxon>Eukaryota</taxon>
        <taxon>Fungi</taxon>
        <taxon>Dikarya</taxon>
        <taxon>Ascomycota</taxon>
        <taxon>Pezizomycotina</taxon>
        <taxon>Sordariomycetes</taxon>
        <taxon>Xylariomycetidae</taxon>
        <taxon>Amphisphaeriales</taxon>
        <taxon>Pseudomassariaceae</taxon>
        <taxon>Pseudomassariella</taxon>
    </lineage>
</organism>
<dbReference type="InParanoid" id="A0A1Y2EEN6"/>
<sequence length="362" mass="39985">MAPPAKDSRLPHQWTDFELNTVLALICKDEHLRNTSTIPAAAPSSSFRDVKELLSRLERDKRGAFFFIERQRRPQRITRTKRLVFQRNLNFNGTREEWEVEGRQEALVAQKAVGVHGGRESTFTNLDGVQIQRSEPGAAYTTQPEASRESKAWRPPSDDGKSNKLPKGQLEQYCKFHGLTPGELISMRLVPGESEELGVGQCLAPVATRHLVLVQLKALANLQADTTQQVSFRLQQQGEGRARYERSHIPVLSGAGWGVAAPRYTGASLTHMPMGSSVISTGEAPLRYRQTPTYQIGAQHTSYPMYSRVWGFTDGQSAAIMPQTENQTTAAQTGNNPSEPTNAGQGFDPGRKSLFPNGSGDL</sequence>
<dbReference type="RefSeq" id="XP_040719817.1">
    <property type="nucleotide sequence ID" value="XM_040857968.1"/>
</dbReference>
<feature type="region of interest" description="Disordered" evidence="1">
    <location>
        <begin position="129"/>
        <end position="167"/>
    </location>
</feature>
<dbReference type="OrthoDB" id="3438628at2759"/>